<dbReference type="InterPro" id="IPR000073">
    <property type="entry name" value="AB_hydrolase_1"/>
</dbReference>
<dbReference type="PANTHER" id="PTHR43194">
    <property type="entry name" value="HYDROLASE ALPHA/BETA FOLD FAMILY"/>
    <property type="match status" value="1"/>
</dbReference>
<dbReference type="GO" id="GO:0016787">
    <property type="term" value="F:hydrolase activity"/>
    <property type="evidence" value="ECO:0007669"/>
    <property type="project" value="UniProtKB-KW"/>
</dbReference>
<dbReference type="Proteomes" id="UP001567572">
    <property type="component" value="Unassembled WGS sequence"/>
</dbReference>
<dbReference type="InterPro" id="IPR050228">
    <property type="entry name" value="Carboxylesterase_BioH"/>
</dbReference>
<organism evidence="2 3">
    <name type="scientific">Halorubrum miltondacostae</name>
    <dbReference type="NCBI Taxonomy" id="3076378"/>
    <lineage>
        <taxon>Archaea</taxon>
        <taxon>Methanobacteriati</taxon>
        <taxon>Methanobacteriota</taxon>
        <taxon>Stenosarchaea group</taxon>
        <taxon>Halobacteria</taxon>
        <taxon>Halobacteriales</taxon>
        <taxon>Haloferacaceae</taxon>
        <taxon>Halorubrum</taxon>
    </lineage>
</organism>
<evidence type="ECO:0000313" key="2">
    <source>
        <dbReference type="EMBL" id="MEZ3162501.1"/>
    </source>
</evidence>
<accession>A0ABD5LWV6</accession>
<keyword evidence="2" id="KW-0378">Hydrolase</keyword>
<evidence type="ECO:0000313" key="3">
    <source>
        <dbReference type="Proteomes" id="UP001567572"/>
    </source>
</evidence>
<dbReference type="EMBL" id="JBEDNY010000001">
    <property type="protein sequence ID" value="MEZ3162501.1"/>
    <property type="molecule type" value="Genomic_DNA"/>
</dbReference>
<dbReference type="AlphaFoldDB" id="A0ABD5LWV6"/>
<name>A0ABD5LWV6_9EURY</name>
<dbReference type="PANTHER" id="PTHR43194:SF2">
    <property type="entry name" value="PEROXISOMAL MEMBRANE PROTEIN LPX1"/>
    <property type="match status" value="1"/>
</dbReference>
<dbReference type="Gene3D" id="3.40.50.1820">
    <property type="entry name" value="alpha/beta hydrolase"/>
    <property type="match status" value="1"/>
</dbReference>
<reference evidence="2 3" key="1">
    <citation type="submission" date="2024-06" db="EMBL/GenBank/DDBJ databases">
        <title>Halorubrum miltondacostae sp. nov., a potential PHA producer isolated from an inland solar saltern in Rio Maior, Portugal.</title>
        <authorList>
            <person name="Albuquerque L."/>
            <person name="Viver T."/>
            <person name="Barroso C."/>
            <person name="Claudino R."/>
            <person name="Galvan M."/>
            <person name="Simoes G."/>
            <person name="Lobo Da Cunha A."/>
            <person name="Egas C."/>
        </authorList>
    </citation>
    <scope>NUCLEOTIDE SEQUENCE [LARGE SCALE GENOMIC DNA]</scope>
    <source>
        <strain evidence="2 3">RMP-11</strain>
    </source>
</reference>
<sequence>MERVTHDGRATAYRRFDRGGDGPTVCFVHGSGGTKDVWKSQARLADRFPGVAVDLSGHGDSDDVATPPGPETLDAYADDVIAVAERTGASVLCGNSLGGAVALWVALERDFAPEGLVLAGTGAKLAVAEPLREALADEFKRAVSMLHEPDRLFHDAPPEYVELSEASMRACGRALTERDFLTCHRFDVRDRLDAVGAPALALVGAHDELTPPAYHEYLADEIPAGEYAELPDCAHLAMLEAPADFNETLSAFLSRL</sequence>
<dbReference type="RefSeq" id="WP_371159323.1">
    <property type="nucleotide sequence ID" value="NZ_JBEDNX010000010.1"/>
</dbReference>
<gene>
    <name evidence="2" type="ORF">ABNG04_01200</name>
</gene>
<protein>
    <submittedName>
        <fullName evidence="2">Alpha/beta hydrolase</fullName>
    </submittedName>
</protein>
<dbReference type="Pfam" id="PF12697">
    <property type="entry name" value="Abhydrolase_6"/>
    <property type="match status" value="1"/>
</dbReference>
<keyword evidence="3" id="KW-1185">Reference proteome</keyword>
<feature type="domain" description="AB hydrolase-1" evidence="1">
    <location>
        <begin position="27"/>
        <end position="247"/>
    </location>
</feature>
<dbReference type="InterPro" id="IPR029058">
    <property type="entry name" value="AB_hydrolase_fold"/>
</dbReference>
<dbReference type="PRINTS" id="PR00111">
    <property type="entry name" value="ABHYDROLASE"/>
</dbReference>
<proteinExistence type="predicted"/>
<evidence type="ECO:0000259" key="1">
    <source>
        <dbReference type="Pfam" id="PF12697"/>
    </source>
</evidence>
<comment type="caution">
    <text evidence="2">The sequence shown here is derived from an EMBL/GenBank/DDBJ whole genome shotgun (WGS) entry which is preliminary data.</text>
</comment>
<dbReference type="SUPFAM" id="SSF53474">
    <property type="entry name" value="alpha/beta-Hydrolases"/>
    <property type="match status" value="1"/>
</dbReference>